<dbReference type="InterPro" id="IPR003675">
    <property type="entry name" value="Rce1/LyrA-like_dom"/>
</dbReference>
<evidence type="ECO:0000313" key="3">
    <source>
        <dbReference type="EMBL" id="TCL57843.1"/>
    </source>
</evidence>
<dbReference type="RefSeq" id="WP_058963664.1">
    <property type="nucleotide sequence ID" value="NZ_CABKVM010000015.1"/>
</dbReference>
<feature type="transmembrane region" description="Helical" evidence="1">
    <location>
        <begin position="179"/>
        <end position="201"/>
    </location>
</feature>
<keyword evidence="1" id="KW-0472">Membrane</keyword>
<proteinExistence type="predicted"/>
<feature type="transmembrane region" description="Helical" evidence="1">
    <location>
        <begin position="276"/>
        <end position="294"/>
    </location>
</feature>
<name>A0A4R1QWI8_9FIRM</name>
<dbReference type="EMBL" id="SLUM01000009">
    <property type="protein sequence ID" value="TCL57843.1"/>
    <property type="molecule type" value="Genomic_DNA"/>
</dbReference>
<protein>
    <submittedName>
        <fullName evidence="3">Membrane protease YdiL (CAAX protease family)</fullName>
    </submittedName>
</protein>
<reference evidence="3 4" key="1">
    <citation type="submission" date="2019-03" db="EMBL/GenBank/DDBJ databases">
        <title>Genomic Encyclopedia of Type Strains, Phase IV (KMG-IV): sequencing the most valuable type-strain genomes for metagenomic binning, comparative biology and taxonomic classification.</title>
        <authorList>
            <person name="Goeker M."/>
        </authorList>
    </citation>
    <scope>NUCLEOTIDE SEQUENCE [LARGE SCALE GENOMIC DNA]</scope>
    <source>
        <strain evidence="3 4">DSM 100451</strain>
    </source>
</reference>
<keyword evidence="1" id="KW-0812">Transmembrane</keyword>
<dbReference type="GO" id="GO:0080120">
    <property type="term" value="P:CAAX-box protein maturation"/>
    <property type="evidence" value="ECO:0007669"/>
    <property type="project" value="UniProtKB-ARBA"/>
</dbReference>
<evidence type="ECO:0000313" key="4">
    <source>
        <dbReference type="Proteomes" id="UP000295184"/>
    </source>
</evidence>
<feature type="transmembrane region" description="Helical" evidence="1">
    <location>
        <begin position="12"/>
        <end position="37"/>
    </location>
</feature>
<evidence type="ECO:0000259" key="2">
    <source>
        <dbReference type="Pfam" id="PF02517"/>
    </source>
</evidence>
<dbReference type="GeneID" id="97382603"/>
<organism evidence="3 4">
    <name type="scientific">Allofournierella massiliensis</name>
    <dbReference type="NCBI Taxonomy" id="1650663"/>
    <lineage>
        <taxon>Bacteria</taxon>
        <taxon>Bacillati</taxon>
        <taxon>Bacillota</taxon>
        <taxon>Clostridia</taxon>
        <taxon>Eubacteriales</taxon>
        <taxon>Oscillospiraceae</taxon>
        <taxon>Allofournierella</taxon>
    </lineage>
</organism>
<sequence>MKTNWTAVEKRQLVIFALVAFALPYLLGILMGFAYHAGSNVKVFPSAQMFYPAAGAILALLLTRREDKTLPRKFYFCFLAVTALMALCAIASAIAPSLPWEGVSNGVIMAGSVLCWVFYFADGKARRTAWGLRLNRWVFAAFAVFVVLYVARLALLSGLMVLIDPSLAASESSSGVTPLYFTIMLVSMPLNFLLVYTAFFGEEYGWRGFLQPLLQKRFGLRGGILVLGVAWGLWHLPINIFFYSPNTWGLSVLNQVVLCICYSVFFGFAYMKTRSIWAPVLIHFFNNNAITLFADPNAIQNQVLDWTSVLLGFVALAVLYLPFFASKVFRSGPVVELPFPAEAQPTEAAQPETAE</sequence>
<keyword evidence="3" id="KW-0378">Hydrolase</keyword>
<gene>
    <name evidence="3" type="ORF">EDD77_109118</name>
</gene>
<accession>A0A4R1QWI8</accession>
<feature type="transmembrane region" description="Helical" evidence="1">
    <location>
        <begin position="306"/>
        <end position="325"/>
    </location>
</feature>
<evidence type="ECO:0000256" key="1">
    <source>
        <dbReference type="SAM" id="Phobius"/>
    </source>
</evidence>
<dbReference type="Proteomes" id="UP000295184">
    <property type="component" value="Unassembled WGS sequence"/>
</dbReference>
<dbReference type="InterPro" id="IPR042150">
    <property type="entry name" value="MmRce1-like"/>
</dbReference>
<keyword evidence="1" id="KW-1133">Transmembrane helix</keyword>
<dbReference type="OrthoDB" id="9777755at2"/>
<dbReference type="AlphaFoldDB" id="A0A4R1QWI8"/>
<feature type="transmembrane region" description="Helical" evidence="1">
    <location>
        <begin position="137"/>
        <end position="159"/>
    </location>
</feature>
<dbReference type="PANTHER" id="PTHR35797:SF1">
    <property type="entry name" value="PROTEASE"/>
    <property type="match status" value="1"/>
</dbReference>
<feature type="transmembrane region" description="Helical" evidence="1">
    <location>
        <begin position="107"/>
        <end position="125"/>
    </location>
</feature>
<keyword evidence="3" id="KW-0645">Protease</keyword>
<feature type="transmembrane region" description="Helical" evidence="1">
    <location>
        <begin position="222"/>
        <end position="242"/>
    </location>
</feature>
<feature type="domain" description="CAAX prenyl protease 2/Lysostaphin resistance protein A-like" evidence="2">
    <location>
        <begin position="191"/>
        <end position="287"/>
    </location>
</feature>
<dbReference type="STRING" id="1650663.GCA_001486665_01188"/>
<dbReference type="GO" id="GO:0004175">
    <property type="term" value="F:endopeptidase activity"/>
    <property type="evidence" value="ECO:0007669"/>
    <property type="project" value="UniProtKB-ARBA"/>
</dbReference>
<comment type="caution">
    <text evidence="3">The sequence shown here is derived from an EMBL/GenBank/DDBJ whole genome shotgun (WGS) entry which is preliminary data.</text>
</comment>
<feature type="transmembrane region" description="Helical" evidence="1">
    <location>
        <begin position="43"/>
        <end position="62"/>
    </location>
</feature>
<dbReference type="PANTHER" id="PTHR35797">
    <property type="entry name" value="PROTEASE-RELATED"/>
    <property type="match status" value="1"/>
</dbReference>
<dbReference type="GO" id="GO:0006508">
    <property type="term" value="P:proteolysis"/>
    <property type="evidence" value="ECO:0007669"/>
    <property type="project" value="UniProtKB-KW"/>
</dbReference>
<dbReference type="Pfam" id="PF02517">
    <property type="entry name" value="Rce1-like"/>
    <property type="match status" value="1"/>
</dbReference>
<feature type="transmembrane region" description="Helical" evidence="1">
    <location>
        <begin position="248"/>
        <end position="269"/>
    </location>
</feature>
<feature type="transmembrane region" description="Helical" evidence="1">
    <location>
        <begin position="74"/>
        <end position="95"/>
    </location>
</feature>